<dbReference type="InterPro" id="IPR017871">
    <property type="entry name" value="ABC_transporter-like_CS"/>
</dbReference>
<dbReference type="Pfam" id="PF00005">
    <property type="entry name" value="ABC_tran"/>
    <property type="match status" value="1"/>
</dbReference>
<dbReference type="InterPro" id="IPR039421">
    <property type="entry name" value="Type_1_exporter"/>
</dbReference>
<accession>X6P5H8</accession>
<evidence type="ECO:0000256" key="1">
    <source>
        <dbReference type="SAM" id="MobiDB-lite"/>
    </source>
</evidence>
<dbReference type="EMBL" id="ASPP01003395">
    <property type="protein sequence ID" value="ETO33436.1"/>
    <property type="molecule type" value="Genomic_DNA"/>
</dbReference>
<comment type="caution">
    <text evidence="3">The sequence shown here is derived from an EMBL/GenBank/DDBJ whole genome shotgun (WGS) entry which is preliminary data.</text>
</comment>
<dbReference type="GO" id="GO:0005743">
    <property type="term" value="C:mitochondrial inner membrane"/>
    <property type="evidence" value="ECO:0007669"/>
    <property type="project" value="TreeGrafter"/>
</dbReference>
<feature type="compositionally biased region" description="Basic and acidic residues" evidence="1">
    <location>
        <begin position="195"/>
        <end position="204"/>
    </location>
</feature>
<organism evidence="3 4">
    <name type="scientific">Reticulomyxa filosa</name>
    <dbReference type="NCBI Taxonomy" id="46433"/>
    <lineage>
        <taxon>Eukaryota</taxon>
        <taxon>Sar</taxon>
        <taxon>Rhizaria</taxon>
        <taxon>Retaria</taxon>
        <taxon>Foraminifera</taxon>
        <taxon>Monothalamids</taxon>
        <taxon>Reticulomyxidae</taxon>
        <taxon>Reticulomyxa</taxon>
    </lineage>
</organism>
<dbReference type="InterPro" id="IPR003439">
    <property type="entry name" value="ABC_transporter-like_ATP-bd"/>
</dbReference>
<dbReference type="InterPro" id="IPR027417">
    <property type="entry name" value="P-loop_NTPase"/>
</dbReference>
<dbReference type="Proteomes" id="UP000023152">
    <property type="component" value="Unassembled WGS sequence"/>
</dbReference>
<dbReference type="GO" id="GO:0005524">
    <property type="term" value="F:ATP binding"/>
    <property type="evidence" value="ECO:0007669"/>
    <property type="project" value="InterPro"/>
</dbReference>
<reference evidence="3 4" key="1">
    <citation type="journal article" date="2013" name="Curr. Biol.">
        <title>The Genome of the Foraminiferan Reticulomyxa filosa.</title>
        <authorList>
            <person name="Glockner G."/>
            <person name="Hulsmann N."/>
            <person name="Schleicher M."/>
            <person name="Noegel A.A."/>
            <person name="Eichinger L."/>
            <person name="Gallinger C."/>
            <person name="Pawlowski J."/>
            <person name="Sierra R."/>
            <person name="Euteneuer U."/>
            <person name="Pillet L."/>
            <person name="Moustafa A."/>
            <person name="Platzer M."/>
            <person name="Groth M."/>
            <person name="Szafranski K."/>
            <person name="Schliwa M."/>
        </authorList>
    </citation>
    <scope>NUCLEOTIDE SEQUENCE [LARGE SCALE GENOMIC DNA]</scope>
</reference>
<feature type="domain" description="ABC transporter" evidence="2">
    <location>
        <begin position="4"/>
        <end position="183"/>
    </location>
</feature>
<sequence>MGRITINGVDMREYNVYSVRKRMAMVAQDTELFTNTIEHNVAYSVDEYTEEDLIRACTLAQAHQFIQSFDDKYKSRVGKKGTRLSGGQKQRLSIARVLMRKPEVMILDEATSSLDGESEALVQAALEQAIADQQCTVIIVAHRLSTVASADKIIVIDDGQIVEQGTHNELVAEKGLYAKMVERQINLQSKARHNAGQEKNDPDKPVVPPDTIDRLLDDINQ</sequence>
<dbReference type="PANTHER" id="PTHR43394:SF5">
    <property type="entry name" value="ABC TRANSPORTER B FAMILY"/>
    <property type="match status" value="1"/>
</dbReference>
<protein>
    <submittedName>
        <fullName evidence="3">ABC transporter</fullName>
    </submittedName>
</protein>
<feature type="region of interest" description="Disordered" evidence="1">
    <location>
        <begin position="190"/>
        <end position="212"/>
    </location>
</feature>
<dbReference type="GO" id="GO:0015421">
    <property type="term" value="F:ABC-type oligopeptide transporter activity"/>
    <property type="evidence" value="ECO:0007669"/>
    <property type="project" value="TreeGrafter"/>
</dbReference>
<dbReference type="OMA" id="WVTHERA"/>
<name>X6P5H8_RETFI</name>
<dbReference type="GO" id="GO:0090374">
    <property type="term" value="P:oligopeptide export from mitochondrion"/>
    <property type="evidence" value="ECO:0007669"/>
    <property type="project" value="TreeGrafter"/>
</dbReference>
<gene>
    <name evidence="3" type="ORF">RFI_03671</name>
</gene>
<dbReference type="PANTHER" id="PTHR43394">
    <property type="entry name" value="ATP-DEPENDENT PERMEASE MDL1, MITOCHONDRIAL"/>
    <property type="match status" value="1"/>
</dbReference>
<evidence type="ECO:0000313" key="4">
    <source>
        <dbReference type="Proteomes" id="UP000023152"/>
    </source>
</evidence>
<dbReference type="PROSITE" id="PS00211">
    <property type="entry name" value="ABC_TRANSPORTER_1"/>
    <property type="match status" value="1"/>
</dbReference>
<dbReference type="OrthoDB" id="6500128at2759"/>
<proteinExistence type="predicted"/>
<keyword evidence="4" id="KW-1185">Reference proteome</keyword>
<dbReference type="PROSITE" id="PS50893">
    <property type="entry name" value="ABC_TRANSPORTER_2"/>
    <property type="match status" value="1"/>
</dbReference>
<dbReference type="Gene3D" id="3.40.50.300">
    <property type="entry name" value="P-loop containing nucleotide triphosphate hydrolases"/>
    <property type="match status" value="1"/>
</dbReference>
<evidence type="ECO:0000313" key="3">
    <source>
        <dbReference type="EMBL" id="ETO33436.1"/>
    </source>
</evidence>
<dbReference type="AlphaFoldDB" id="X6P5H8"/>
<dbReference type="SUPFAM" id="SSF52540">
    <property type="entry name" value="P-loop containing nucleoside triphosphate hydrolases"/>
    <property type="match status" value="1"/>
</dbReference>
<dbReference type="GO" id="GO:0016887">
    <property type="term" value="F:ATP hydrolysis activity"/>
    <property type="evidence" value="ECO:0007669"/>
    <property type="project" value="InterPro"/>
</dbReference>
<evidence type="ECO:0000259" key="2">
    <source>
        <dbReference type="PROSITE" id="PS50893"/>
    </source>
</evidence>